<evidence type="ECO:0000259" key="1">
    <source>
        <dbReference type="Pfam" id="PF00004"/>
    </source>
</evidence>
<feature type="domain" description="ATPase AAA-type core" evidence="1">
    <location>
        <begin position="16"/>
        <end position="102"/>
    </location>
</feature>
<gene>
    <name evidence="2" type="ORF">Goklo_013801</name>
</gene>
<dbReference type="PANTHER" id="PTHR23077:SF12">
    <property type="entry name" value="PEROXISOMAL ATPASE PEX1"/>
    <property type="match status" value="1"/>
</dbReference>
<dbReference type="OrthoDB" id="983719at2759"/>
<name>A0A7J8U5T8_9ROSI</name>
<dbReference type="Gene3D" id="6.10.20.150">
    <property type="match status" value="1"/>
</dbReference>
<comment type="caution">
    <text evidence="2">The sequence shown here is derived from an EMBL/GenBank/DDBJ whole genome shotgun (WGS) entry which is preliminary data.</text>
</comment>
<reference evidence="2 3" key="1">
    <citation type="journal article" date="2019" name="Genome Biol. Evol.">
        <title>Insights into the evolution of the New World diploid cottons (Gossypium, subgenus Houzingenia) based on genome sequencing.</title>
        <authorList>
            <person name="Grover C.E."/>
            <person name="Arick M.A. 2nd"/>
            <person name="Thrash A."/>
            <person name="Conover J.L."/>
            <person name="Sanders W.S."/>
            <person name="Peterson D.G."/>
            <person name="Frelichowski J.E."/>
            <person name="Scheffler J.A."/>
            <person name="Scheffler B.E."/>
            <person name="Wendel J.F."/>
        </authorList>
    </citation>
    <scope>NUCLEOTIDE SEQUENCE [LARGE SCALE GENOMIC DNA]</scope>
    <source>
        <strain evidence="2">57</strain>
        <tissue evidence="2">Leaf</tissue>
    </source>
</reference>
<dbReference type="Proteomes" id="UP000593573">
    <property type="component" value="Unassembled WGS sequence"/>
</dbReference>
<dbReference type="GO" id="GO:0016887">
    <property type="term" value="F:ATP hydrolysis activity"/>
    <property type="evidence" value="ECO:0007669"/>
    <property type="project" value="InterPro"/>
</dbReference>
<keyword evidence="3" id="KW-1185">Reference proteome</keyword>
<dbReference type="PANTHER" id="PTHR23077">
    <property type="entry name" value="AAA-FAMILY ATPASE"/>
    <property type="match status" value="1"/>
</dbReference>
<dbReference type="InterPro" id="IPR027417">
    <property type="entry name" value="P-loop_NTPase"/>
</dbReference>
<dbReference type="SUPFAM" id="SSF52540">
    <property type="entry name" value="P-loop containing nucleoside triphosphate hydrolases"/>
    <property type="match status" value="1"/>
</dbReference>
<dbReference type="Pfam" id="PF00004">
    <property type="entry name" value="AAA"/>
    <property type="match status" value="1"/>
</dbReference>
<evidence type="ECO:0000313" key="3">
    <source>
        <dbReference type="Proteomes" id="UP000593573"/>
    </source>
</evidence>
<dbReference type="EMBL" id="JABFAB010000004">
    <property type="protein sequence ID" value="MBA0645743.1"/>
    <property type="molecule type" value="Genomic_DNA"/>
</dbReference>
<dbReference type="GO" id="GO:0005778">
    <property type="term" value="C:peroxisomal membrane"/>
    <property type="evidence" value="ECO:0007669"/>
    <property type="project" value="TreeGrafter"/>
</dbReference>
<organism evidence="2 3">
    <name type="scientific">Gossypium klotzschianum</name>
    <dbReference type="NCBI Taxonomy" id="34286"/>
    <lineage>
        <taxon>Eukaryota</taxon>
        <taxon>Viridiplantae</taxon>
        <taxon>Streptophyta</taxon>
        <taxon>Embryophyta</taxon>
        <taxon>Tracheophyta</taxon>
        <taxon>Spermatophyta</taxon>
        <taxon>Magnoliopsida</taxon>
        <taxon>eudicotyledons</taxon>
        <taxon>Gunneridae</taxon>
        <taxon>Pentapetalae</taxon>
        <taxon>rosids</taxon>
        <taxon>malvids</taxon>
        <taxon>Malvales</taxon>
        <taxon>Malvaceae</taxon>
        <taxon>Malvoideae</taxon>
        <taxon>Gossypium</taxon>
    </lineage>
</organism>
<protein>
    <recommendedName>
        <fullName evidence="1">ATPase AAA-type core domain-containing protein</fullName>
    </recommendedName>
</protein>
<dbReference type="AlphaFoldDB" id="A0A7J8U5T8"/>
<dbReference type="GO" id="GO:0005829">
    <property type="term" value="C:cytosol"/>
    <property type="evidence" value="ECO:0007669"/>
    <property type="project" value="TreeGrafter"/>
</dbReference>
<dbReference type="InterPro" id="IPR003959">
    <property type="entry name" value="ATPase_AAA_core"/>
</dbReference>
<proteinExistence type="predicted"/>
<accession>A0A7J8U5T8</accession>
<sequence>MLVRDDLSHAMHEFLLVAMGDITKSALDVGRSGWDNVRDIFSKAAAAAPCLLFFDEFDSIAPKRGHDNTGVTNRVVKQFLTELDGVEVLTGVFVFAATSDVDLDTIAYMIEEFSGADLQAILSDAQFAAIHECLSSANSNEPGKMPAITDTVLKSIASKARPSASEAEKQILYGMYS</sequence>
<dbReference type="Gene3D" id="3.40.50.300">
    <property type="entry name" value="P-loop containing nucleotide triphosphate hydrolases"/>
    <property type="match status" value="1"/>
</dbReference>
<dbReference type="InterPro" id="IPR050168">
    <property type="entry name" value="AAA_ATPase_domain"/>
</dbReference>
<evidence type="ECO:0000313" key="2">
    <source>
        <dbReference type="EMBL" id="MBA0645743.1"/>
    </source>
</evidence>
<dbReference type="GO" id="GO:0016558">
    <property type="term" value="P:protein import into peroxisome matrix"/>
    <property type="evidence" value="ECO:0007669"/>
    <property type="project" value="TreeGrafter"/>
</dbReference>
<dbReference type="GO" id="GO:0005524">
    <property type="term" value="F:ATP binding"/>
    <property type="evidence" value="ECO:0007669"/>
    <property type="project" value="InterPro"/>
</dbReference>